<dbReference type="Gene3D" id="1.10.3470.10">
    <property type="entry name" value="ABC transporter involved in vitamin B12 uptake, BtuC"/>
    <property type="match status" value="1"/>
</dbReference>
<dbReference type="EMBL" id="BSNF01000001">
    <property type="protein sequence ID" value="GLQ04788.1"/>
    <property type="molecule type" value="Genomic_DNA"/>
</dbReference>
<accession>A0ABQ5U0E0</accession>
<sequence>MTTLTRRLTVTFQDKPEQRLRIILGGLGCLLFMAGALSVTVGALSLDLAQILSGSLTEFDQSVLFSIRLPRILLAATVGAALGISGAAMQGLFRNPLADPALIGITGGAALAVACVIVLAGTVSGYLGLYGLGIAAFVGGIASSMVIMRIARFSGTFSVTHMLLAGIAINAVTFAGTGFLTFLSDDQQLRALSFWTMGSLGGALWEPVLVCLTIVIPCLFVLIRKSRDLNLLLLGEENATYAGLDTHRLKRAIVITASLCVGAAVAVSGIIGFIGLVVPHLIRLLFGSDHKLLIPASALFGASLLVLADTVARTVVAPTEMPVGILTSLVGGPFFLWLLVKQSRLKP</sequence>
<keyword evidence="6 8" id="KW-1133">Transmembrane helix</keyword>
<keyword evidence="7 8" id="KW-0472">Membrane</keyword>
<comment type="subcellular location">
    <subcellularLocation>
        <location evidence="1">Cell membrane</location>
        <topology evidence="1">Multi-pass membrane protein</topology>
    </subcellularLocation>
</comment>
<feature type="transmembrane region" description="Helical" evidence="8">
    <location>
        <begin position="69"/>
        <end position="89"/>
    </location>
</feature>
<evidence type="ECO:0000313" key="9">
    <source>
        <dbReference type="EMBL" id="GLQ04788.1"/>
    </source>
</evidence>
<dbReference type="PANTHER" id="PTHR30472:SF25">
    <property type="entry name" value="ABC TRANSPORTER PERMEASE PROTEIN MJ0876-RELATED"/>
    <property type="match status" value="1"/>
</dbReference>
<feature type="transmembrane region" description="Helical" evidence="8">
    <location>
        <begin position="203"/>
        <end position="223"/>
    </location>
</feature>
<feature type="transmembrane region" description="Helical" evidence="8">
    <location>
        <begin position="323"/>
        <end position="340"/>
    </location>
</feature>
<keyword evidence="3" id="KW-0813">Transport</keyword>
<dbReference type="RefSeq" id="WP_169558838.1">
    <property type="nucleotide sequence ID" value="NZ_BSNF01000001.1"/>
</dbReference>
<dbReference type="Proteomes" id="UP001161409">
    <property type="component" value="Unassembled WGS sequence"/>
</dbReference>
<dbReference type="Pfam" id="PF01032">
    <property type="entry name" value="FecCD"/>
    <property type="match status" value="1"/>
</dbReference>
<feature type="transmembrane region" description="Helical" evidence="8">
    <location>
        <begin position="101"/>
        <end position="123"/>
    </location>
</feature>
<organism evidence="9 10">
    <name type="scientific">Sneathiella chinensis</name>
    <dbReference type="NCBI Taxonomy" id="349750"/>
    <lineage>
        <taxon>Bacteria</taxon>
        <taxon>Pseudomonadati</taxon>
        <taxon>Pseudomonadota</taxon>
        <taxon>Alphaproteobacteria</taxon>
        <taxon>Sneathiellales</taxon>
        <taxon>Sneathiellaceae</taxon>
        <taxon>Sneathiella</taxon>
    </lineage>
</organism>
<feature type="transmembrane region" description="Helical" evidence="8">
    <location>
        <begin position="20"/>
        <end position="49"/>
    </location>
</feature>
<evidence type="ECO:0000256" key="7">
    <source>
        <dbReference type="ARBA" id="ARBA00023136"/>
    </source>
</evidence>
<evidence type="ECO:0000256" key="2">
    <source>
        <dbReference type="ARBA" id="ARBA00007935"/>
    </source>
</evidence>
<reference evidence="9" key="1">
    <citation type="journal article" date="2014" name="Int. J. Syst. Evol. Microbiol.">
        <title>Complete genome of a new Firmicutes species belonging to the dominant human colonic microbiota ('Ruminococcus bicirculans') reveals two chromosomes and a selective capacity to utilize plant glucans.</title>
        <authorList>
            <consortium name="NISC Comparative Sequencing Program"/>
            <person name="Wegmann U."/>
            <person name="Louis P."/>
            <person name="Goesmann A."/>
            <person name="Henrissat B."/>
            <person name="Duncan S.H."/>
            <person name="Flint H.J."/>
        </authorList>
    </citation>
    <scope>NUCLEOTIDE SEQUENCE</scope>
    <source>
        <strain evidence="9">NBRC 103408</strain>
    </source>
</reference>
<gene>
    <name evidence="9" type="primary">hmuU</name>
    <name evidence="9" type="ORF">GCM10007924_00090</name>
</gene>
<evidence type="ECO:0000256" key="5">
    <source>
        <dbReference type="ARBA" id="ARBA00022692"/>
    </source>
</evidence>
<feature type="transmembrane region" description="Helical" evidence="8">
    <location>
        <begin position="163"/>
        <end position="183"/>
    </location>
</feature>
<dbReference type="PANTHER" id="PTHR30472">
    <property type="entry name" value="FERRIC ENTEROBACTIN TRANSPORT SYSTEM PERMEASE PROTEIN"/>
    <property type="match status" value="1"/>
</dbReference>
<evidence type="ECO:0000256" key="1">
    <source>
        <dbReference type="ARBA" id="ARBA00004651"/>
    </source>
</evidence>
<evidence type="ECO:0000256" key="3">
    <source>
        <dbReference type="ARBA" id="ARBA00022448"/>
    </source>
</evidence>
<comment type="similarity">
    <text evidence="2">Belongs to the binding-protein-dependent transport system permease family. FecCD subfamily.</text>
</comment>
<dbReference type="CDD" id="cd06550">
    <property type="entry name" value="TM_ABC_iron-siderophores_like"/>
    <property type="match status" value="1"/>
</dbReference>
<evidence type="ECO:0000256" key="6">
    <source>
        <dbReference type="ARBA" id="ARBA00022989"/>
    </source>
</evidence>
<comment type="caution">
    <text evidence="9">The sequence shown here is derived from an EMBL/GenBank/DDBJ whole genome shotgun (WGS) entry which is preliminary data.</text>
</comment>
<keyword evidence="10" id="KW-1185">Reference proteome</keyword>
<evidence type="ECO:0000256" key="4">
    <source>
        <dbReference type="ARBA" id="ARBA00022475"/>
    </source>
</evidence>
<keyword evidence="5 8" id="KW-0812">Transmembrane</keyword>
<protein>
    <submittedName>
        <fullName evidence="9">Hemin transport system permease protein HmuU</fullName>
    </submittedName>
</protein>
<dbReference type="InterPro" id="IPR037294">
    <property type="entry name" value="ABC_BtuC-like"/>
</dbReference>
<evidence type="ECO:0000313" key="10">
    <source>
        <dbReference type="Proteomes" id="UP001161409"/>
    </source>
</evidence>
<name>A0ABQ5U0E0_9PROT</name>
<feature type="transmembrane region" description="Helical" evidence="8">
    <location>
        <begin position="253"/>
        <end position="286"/>
    </location>
</feature>
<dbReference type="SUPFAM" id="SSF81345">
    <property type="entry name" value="ABC transporter involved in vitamin B12 uptake, BtuC"/>
    <property type="match status" value="1"/>
</dbReference>
<feature type="transmembrane region" description="Helical" evidence="8">
    <location>
        <begin position="292"/>
        <end position="311"/>
    </location>
</feature>
<dbReference type="InterPro" id="IPR000522">
    <property type="entry name" value="ABC_transptr_permease_BtuC"/>
</dbReference>
<reference evidence="9" key="2">
    <citation type="submission" date="2023-01" db="EMBL/GenBank/DDBJ databases">
        <title>Draft genome sequence of Sneathiella chinensis strain NBRC 103408.</title>
        <authorList>
            <person name="Sun Q."/>
            <person name="Mori K."/>
        </authorList>
    </citation>
    <scope>NUCLEOTIDE SEQUENCE</scope>
    <source>
        <strain evidence="9">NBRC 103408</strain>
    </source>
</reference>
<keyword evidence="4" id="KW-1003">Cell membrane</keyword>
<evidence type="ECO:0000256" key="8">
    <source>
        <dbReference type="SAM" id="Phobius"/>
    </source>
</evidence>
<proteinExistence type="inferred from homology"/>
<feature type="transmembrane region" description="Helical" evidence="8">
    <location>
        <begin position="129"/>
        <end position="151"/>
    </location>
</feature>